<comment type="caution">
    <text evidence="1">The sequence shown here is derived from an EMBL/GenBank/DDBJ whole genome shotgun (WGS) entry which is preliminary data.</text>
</comment>
<keyword evidence="2" id="KW-1185">Reference proteome</keyword>
<accession>A0A7J9IIT6</accession>
<reference evidence="1 2" key="1">
    <citation type="journal article" date="2019" name="Genome Biol. Evol.">
        <title>Insights into the evolution of the New World diploid cottons (Gossypium, subgenus Houzingenia) based on genome sequencing.</title>
        <authorList>
            <person name="Grover C.E."/>
            <person name="Arick M.A. 2nd"/>
            <person name="Thrash A."/>
            <person name="Conover J.L."/>
            <person name="Sanders W.S."/>
            <person name="Peterson D.G."/>
            <person name="Frelichowski J.E."/>
            <person name="Scheffler J.A."/>
            <person name="Scheffler B.E."/>
            <person name="Wendel J.F."/>
        </authorList>
    </citation>
    <scope>NUCLEOTIDE SEQUENCE [LARGE SCALE GENOMIC DNA]</scope>
    <source>
        <strain evidence="1">6</strain>
        <tissue evidence="1">Leaf</tissue>
    </source>
</reference>
<evidence type="ECO:0000313" key="2">
    <source>
        <dbReference type="Proteomes" id="UP000593575"/>
    </source>
</evidence>
<organism evidence="1 2">
    <name type="scientific">Gossypium armourianum</name>
    <dbReference type="NCBI Taxonomy" id="34283"/>
    <lineage>
        <taxon>Eukaryota</taxon>
        <taxon>Viridiplantae</taxon>
        <taxon>Streptophyta</taxon>
        <taxon>Embryophyta</taxon>
        <taxon>Tracheophyta</taxon>
        <taxon>Spermatophyta</taxon>
        <taxon>Magnoliopsida</taxon>
        <taxon>eudicotyledons</taxon>
        <taxon>Gunneridae</taxon>
        <taxon>Pentapetalae</taxon>
        <taxon>rosids</taxon>
        <taxon>malvids</taxon>
        <taxon>Malvales</taxon>
        <taxon>Malvaceae</taxon>
        <taxon>Malvoideae</taxon>
        <taxon>Gossypium</taxon>
    </lineage>
</organism>
<protein>
    <submittedName>
        <fullName evidence="1">Uncharacterized protein</fullName>
    </submittedName>
</protein>
<gene>
    <name evidence="1" type="ORF">Goarm_018827</name>
</gene>
<dbReference type="EMBL" id="JABFAE010000001">
    <property type="protein sequence ID" value="MBA0822006.1"/>
    <property type="molecule type" value="Genomic_DNA"/>
</dbReference>
<dbReference type="AlphaFoldDB" id="A0A7J9IIT6"/>
<name>A0A7J9IIT6_9ROSI</name>
<sequence>MCKVVLALEIYDTLVRSIDTTKVMPIP</sequence>
<evidence type="ECO:0000313" key="1">
    <source>
        <dbReference type="EMBL" id="MBA0822006.1"/>
    </source>
</evidence>
<dbReference type="Proteomes" id="UP000593575">
    <property type="component" value="Unassembled WGS sequence"/>
</dbReference>
<proteinExistence type="predicted"/>